<sequence length="66" mass="7045">MSSPFGGGMGFVDSIFNPGRAHQLEEETRQLILPVIVETPGEGPKDRVLVDLDAGVVVIRAQPADD</sequence>
<gene>
    <name evidence="1" type="ordered locus">RSal33209_3092</name>
</gene>
<dbReference type="Pfam" id="PF19690">
    <property type="entry name" value="DUF6191"/>
    <property type="match status" value="1"/>
</dbReference>
<keyword evidence="2" id="KW-1185">Reference proteome</keyword>
<evidence type="ECO:0000313" key="1">
    <source>
        <dbReference type="EMBL" id="ABY24813.1"/>
    </source>
</evidence>
<accession>A9WUE2</accession>
<dbReference type="HOGENOM" id="CLU_2828197_0_0_11"/>
<dbReference type="KEGG" id="rsa:RSal33209_3092"/>
<dbReference type="InterPro" id="IPR045684">
    <property type="entry name" value="DUF6191"/>
</dbReference>
<dbReference type="STRING" id="288705.RSal33209_3092"/>
<name>A9WUE2_RENSM</name>
<dbReference type="Proteomes" id="UP000002007">
    <property type="component" value="Chromosome"/>
</dbReference>
<dbReference type="AlphaFoldDB" id="A9WUE2"/>
<dbReference type="RefSeq" id="WP_012246457.1">
    <property type="nucleotide sequence ID" value="NC_010168.1"/>
</dbReference>
<reference evidence="2" key="1">
    <citation type="journal article" date="2008" name="J. Bacteriol.">
        <title>Genome sequence of the fish pathogen Renibacterium salmoninarum suggests reductive evolution away from an environmental Arthrobacter ancestor.</title>
        <authorList>
            <person name="Wiens G.D."/>
            <person name="Rockey D.D."/>
            <person name="Wu Z."/>
            <person name="Chang J."/>
            <person name="Levy R."/>
            <person name="Crane S."/>
            <person name="Chen D.S."/>
            <person name="Capri G.R."/>
            <person name="Burnett J.R."/>
            <person name="Sudheesh P.S."/>
            <person name="Schipma M.J."/>
            <person name="Burd H."/>
            <person name="Bhattacharyya A."/>
            <person name="Rhodes L.D."/>
            <person name="Kaul R."/>
            <person name="Strom M.S."/>
        </authorList>
    </citation>
    <scope>NUCLEOTIDE SEQUENCE [LARGE SCALE GENOMIC DNA]</scope>
    <source>
        <strain evidence="2">ATCC 33209 / DSM 20767 / JCM 11484 / NBRC 15589 / NCIMB 2235</strain>
    </source>
</reference>
<proteinExistence type="predicted"/>
<evidence type="ECO:0000313" key="2">
    <source>
        <dbReference type="Proteomes" id="UP000002007"/>
    </source>
</evidence>
<protein>
    <submittedName>
        <fullName evidence="1">Uncharacterized protein</fullName>
    </submittedName>
</protein>
<organism evidence="1 2">
    <name type="scientific">Renibacterium salmoninarum (strain ATCC 33209 / DSM 20767 / JCM 11484 / NBRC 15589 / NCIMB 2235)</name>
    <dbReference type="NCBI Taxonomy" id="288705"/>
    <lineage>
        <taxon>Bacteria</taxon>
        <taxon>Bacillati</taxon>
        <taxon>Actinomycetota</taxon>
        <taxon>Actinomycetes</taxon>
        <taxon>Micrococcales</taxon>
        <taxon>Micrococcaceae</taxon>
        <taxon>Renibacterium</taxon>
    </lineage>
</organism>
<dbReference type="EMBL" id="CP000910">
    <property type="protein sequence ID" value="ABY24813.1"/>
    <property type="molecule type" value="Genomic_DNA"/>
</dbReference>